<evidence type="ECO:0000313" key="2">
    <source>
        <dbReference type="EMBL" id="OLR54817.1"/>
    </source>
</evidence>
<keyword evidence="1" id="KW-0472">Membrane</keyword>
<dbReference type="STRING" id="1261640.BHK98_01180"/>
<proteinExistence type="predicted"/>
<feature type="transmembrane region" description="Helical" evidence="1">
    <location>
        <begin position="7"/>
        <end position="30"/>
    </location>
</feature>
<evidence type="ECO:0000313" key="3">
    <source>
        <dbReference type="Proteomes" id="UP000187404"/>
    </source>
</evidence>
<keyword evidence="3" id="KW-1185">Reference proteome</keyword>
<comment type="caution">
    <text evidence="2">The sequence shown here is derived from an EMBL/GenBank/DDBJ whole genome shotgun (WGS) entry which is preliminary data.</text>
</comment>
<dbReference type="EMBL" id="MJIE01000001">
    <property type="protein sequence ID" value="OLR54817.1"/>
    <property type="molecule type" value="Genomic_DNA"/>
</dbReference>
<gene>
    <name evidence="2" type="ORF">BHK98_01180</name>
</gene>
<dbReference type="RefSeq" id="WP_075711836.1">
    <property type="nucleotide sequence ID" value="NZ_MJIE01000001.1"/>
</dbReference>
<keyword evidence="1" id="KW-1133">Transmembrane helix</keyword>
<protein>
    <submittedName>
        <fullName evidence="2">Uncharacterized protein</fullName>
    </submittedName>
</protein>
<keyword evidence="1" id="KW-0812">Transmembrane</keyword>
<feature type="transmembrane region" description="Helical" evidence="1">
    <location>
        <begin position="36"/>
        <end position="52"/>
    </location>
</feature>
<name>A0A1Q9JFA2_9FIRM</name>
<dbReference type="AlphaFoldDB" id="A0A1Q9JFA2"/>
<sequence length="69" mass="7662">MKKIAFAFIAIILAAFLLILIFTGLLGTYFGKKAEIVSLIVIAVILLILLLLNNRSDRGNENDKDENIE</sequence>
<dbReference type="Proteomes" id="UP000187404">
    <property type="component" value="Unassembled WGS sequence"/>
</dbReference>
<reference evidence="2 3" key="1">
    <citation type="journal article" date="2016" name="Appl. Environ. Microbiol.">
        <title>Function and Phylogeny of Bacterial Butyryl Coenzyme A:Acetate Transferases and Their Diversity in the Proximal Colon of Swine.</title>
        <authorList>
            <person name="Trachsel J."/>
            <person name="Bayles D.O."/>
            <person name="Looft T."/>
            <person name="Levine U.Y."/>
            <person name="Allen H.K."/>
        </authorList>
    </citation>
    <scope>NUCLEOTIDE SEQUENCE [LARGE SCALE GENOMIC DNA]</scope>
    <source>
        <strain evidence="2 3">68-3-10</strain>
    </source>
</reference>
<evidence type="ECO:0000256" key="1">
    <source>
        <dbReference type="SAM" id="Phobius"/>
    </source>
</evidence>
<accession>A0A1Q9JFA2</accession>
<organism evidence="2 3">
    <name type="scientific">Hornefia porci</name>
    <dbReference type="NCBI Taxonomy" id="2652292"/>
    <lineage>
        <taxon>Bacteria</taxon>
        <taxon>Bacillati</taxon>
        <taxon>Bacillota</taxon>
        <taxon>Clostridia</taxon>
        <taxon>Peptostreptococcales</taxon>
        <taxon>Anaerovoracaceae</taxon>
        <taxon>Hornefia</taxon>
    </lineage>
</organism>